<dbReference type="GO" id="GO:0005524">
    <property type="term" value="F:ATP binding"/>
    <property type="evidence" value="ECO:0007669"/>
    <property type="project" value="UniProtKB-KW"/>
</dbReference>
<gene>
    <name evidence="7" type="ORF">ACHHYP_04227</name>
</gene>
<dbReference type="STRING" id="1202772.A0A1V9Z242"/>
<dbReference type="Proteomes" id="UP000243579">
    <property type="component" value="Unassembled WGS sequence"/>
</dbReference>
<reference evidence="7 8" key="1">
    <citation type="journal article" date="2014" name="Genome Biol. Evol.">
        <title>The secreted proteins of Achlya hypogyna and Thraustotheca clavata identify the ancestral oomycete secretome and reveal gene acquisitions by horizontal gene transfer.</title>
        <authorList>
            <person name="Misner I."/>
            <person name="Blouin N."/>
            <person name="Leonard G."/>
            <person name="Richards T.A."/>
            <person name="Lane C.E."/>
        </authorList>
    </citation>
    <scope>NUCLEOTIDE SEQUENCE [LARGE SCALE GENOMIC DNA]</scope>
    <source>
        <strain evidence="7 8">ATCC 48635</strain>
    </source>
</reference>
<evidence type="ECO:0000313" key="7">
    <source>
        <dbReference type="EMBL" id="OQR91910.1"/>
    </source>
</evidence>
<dbReference type="Gene3D" id="1.10.510.10">
    <property type="entry name" value="Transferase(Phosphotransferase) domain 1"/>
    <property type="match status" value="1"/>
</dbReference>
<evidence type="ECO:0000256" key="2">
    <source>
        <dbReference type="ARBA" id="ARBA00022679"/>
    </source>
</evidence>
<proteinExistence type="predicted"/>
<evidence type="ECO:0000256" key="4">
    <source>
        <dbReference type="ARBA" id="ARBA00022777"/>
    </source>
</evidence>
<keyword evidence="4 7" id="KW-0418">Kinase</keyword>
<name>A0A1V9Z242_ACHHY</name>
<dbReference type="SUPFAM" id="SSF56112">
    <property type="entry name" value="Protein kinase-like (PK-like)"/>
    <property type="match status" value="1"/>
</dbReference>
<evidence type="ECO:0000256" key="1">
    <source>
        <dbReference type="ARBA" id="ARBA00022527"/>
    </source>
</evidence>
<organism evidence="7 8">
    <name type="scientific">Achlya hypogyna</name>
    <name type="common">Oomycete</name>
    <name type="synonym">Protoachlya hypogyna</name>
    <dbReference type="NCBI Taxonomy" id="1202772"/>
    <lineage>
        <taxon>Eukaryota</taxon>
        <taxon>Sar</taxon>
        <taxon>Stramenopiles</taxon>
        <taxon>Oomycota</taxon>
        <taxon>Saprolegniomycetes</taxon>
        <taxon>Saprolegniales</taxon>
        <taxon>Achlyaceae</taxon>
        <taxon>Achlya</taxon>
    </lineage>
</organism>
<dbReference type="OrthoDB" id="377346at2759"/>
<keyword evidence="3" id="KW-0547">Nucleotide-binding</keyword>
<dbReference type="AlphaFoldDB" id="A0A1V9Z242"/>
<protein>
    <submittedName>
        <fullName evidence="7">Protein kinase</fullName>
    </submittedName>
</protein>
<dbReference type="PANTHER" id="PTHR24345:SF91">
    <property type="entry name" value="SERINE_THREONINE-PROTEIN KINASE PLK4"/>
    <property type="match status" value="1"/>
</dbReference>
<dbReference type="Pfam" id="PF00069">
    <property type="entry name" value="Pkinase"/>
    <property type="match status" value="1"/>
</dbReference>
<comment type="caution">
    <text evidence="7">The sequence shown here is derived from an EMBL/GenBank/DDBJ whole genome shotgun (WGS) entry which is preliminary data.</text>
</comment>
<dbReference type="PROSITE" id="PS50011">
    <property type="entry name" value="PROTEIN_KINASE_DOM"/>
    <property type="match status" value="1"/>
</dbReference>
<sequence length="350" mass="38272">MEAYEVLQPLAEAIYGRILLCRHIESQALFAVKQVNMAHATAHTTVTGGHVVDENVMTELAVNLELSAAGGHPHICPLEAHFYFDDGRQLALVFPYCPHKELLASLSSARRFPEHVALRYLGEIAGAVAFLHGQSIAHRDISLENILLTAADTTQLCDFGLATPTTTPSTAPVGKLLYMAPEVLHAKSYSPMRADMWALGVALFTMLVGRYPFKVAAPSDGFFATYQRSGLSGLLQAHGAAKLSPATLTLLTNLLEVAPHRRWTAAQLGSNIAAAPSPMMRDLLRHRPIVASPEARPVTAPSLHMSIRSPQVHVPTAAPTERKKSLSSLLKQHWRRWRPWRRHHAPTSAA</sequence>
<keyword evidence="5" id="KW-0067">ATP-binding</keyword>
<dbReference type="InterPro" id="IPR000719">
    <property type="entry name" value="Prot_kinase_dom"/>
</dbReference>
<dbReference type="GO" id="GO:0004674">
    <property type="term" value="F:protein serine/threonine kinase activity"/>
    <property type="evidence" value="ECO:0007669"/>
    <property type="project" value="UniProtKB-KW"/>
</dbReference>
<evidence type="ECO:0000256" key="5">
    <source>
        <dbReference type="ARBA" id="ARBA00022840"/>
    </source>
</evidence>
<evidence type="ECO:0000256" key="3">
    <source>
        <dbReference type="ARBA" id="ARBA00022741"/>
    </source>
</evidence>
<dbReference type="InterPro" id="IPR011009">
    <property type="entry name" value="Kinase-like_dom_sf"/>
</dbReference>
<dbReference type="EMBL" id="JNBR01000493">
    <property type="protein sequence ID" value="OQR91910.1"/>
    <property type="molecule type" value="Genomic_DNA"/>
</dbReference>
<evidence type="ECO:0000313" key="8">
    <source>
        <dbReference type="Proteomes" id="UP000243579"/>
    </source>
</evidence>
<dbReference type="GO" id="GO:0005634">
    <property type="term" value="C:nucleus"/>
    <property type="evidence" value="ECO:0007669"/>
    <property type="project" value="TreeGrafter"/>
</dbReference>
<evidence type="ECO:0000259" key="6">
    <source>
        <dbReference type="PROSITE" id="PS50011"/>
    </source>
</evidence>
<keyword evidence="8" id="KW-1185">Reference proteome</keyword>
<keyword evidence="2" id="KW-0808">Transferase</keyword>
<accession>A0A1V9Z242</accession>
<keyword evidence="1" id="KW-0723">Serine/threonine-protein kinase</keyword>
<dbReference type="PANTHER" id="PTHR24345">
    <property type="entry name" value="SERINE/THREONINE-PROTEIN KINASE PLK"/>
    <property type="match status" value="1"/>
</dbReference>
<feature type="domain" description="Protein kinase" evidence="6">
    <location>
        <begin position="4"/>
        <end position="280"/>
    </location>
</feature>